<dbReference type="EMBL" id="MU855315">
    <property type="protein sequence ID" value="KAK3907008.1"/>
    <property type="molecule type" value="Genomic_DNA"/>
</dbReference>
<evidence type="ECO:0000313" key="3">
    <source>
        <dbReference type="EMBL" id="KAK3907070.1"/>
    </source>
</evidence>
<dbReference type="PANTHER" id="PTHR36839:SF1">
    <property type="entry name" value="METALLO-BETA-LACTAMASE FAMILY PROTEIN (AFU_ORTHOLOGUE AFUA_5G12770)"/>
    <property type="match status" value="1"/>
</dbReference>
<dbReference type="SUPFAM" id="SSF56281">
    <property type="entry name" value="Metallo-hydrolase/oxidoreductase"/>
    <property type="match status" value="1"/>
</dbReference>
<evidence type="ECO:0000313" key="4">
    <source>
        <dbReference type="Proteomes" id="UP001303889"/>
    </source>
</evidence>
<reference evidence="2" key="1">
    <citation type="journal article" date="2023" name="Mol. Phylogenet. Evol.">
        <title>Genome-scale phylogeny and comparative genomics of the fungal order Sordariales.</title>
        <authorList>
            <person name="Hensen N."/>
            <person name="Bonometti L."/>
            <person name="Westerberg I."/>
            <person name="Brannstrom I.O."/>
            <person name="Guillou S."/>
            <person name="Cros-Aarteil S."/>
            <person name="Calhoun S."/>
            <person name="Haridas S."/>
            <person name="Kuo A."/>
            <person name="Mondo S."/>
            <person name="Pangilinan J."/>
            <person name="Riley R."/>
            <person name="LaButti K."/>
            <person name="Andreopoulos B."/>
            <person name="Lipzen A."/>
            <person name="Chen C."/>
            <person name="Yan M."/>
            <person name="Daum C."/>
            <person name="Ng V."/>
            <person name="Clum A."/>
            <person name="Steindorff A."/>
            <person name="Ohm R.A."/>
            <person name="Martin F."/>
            <person name="Silar P."/>
            <person name="Natvig D.O."/>
            <person name="Lalanne C."/>
            <person name="Gautier V."/>
            <person name="Ament-Velasquez S.L."/>
            <person name="Kruys A."/>
            <person name="Hutchinson M.I."/>
            <person name="Powell A.J."/>
            <person name="Barry K."/>
            <person name="Miller A.N."/>
            <person name="Grigoriev I.V."/>
            <person name="Debuchy R."/>
            <person name="Gladieux P."/>
            <person name="Hiltunen Thoren M."/>
            <person name="Johannesson H."/>
        </authorList>
    </citation>
    <scope>NUCLEOTIDE SEQUENCE</scope>
    <source>
        <strain evidence="2">CBS 103.79</strain>
    </source>
</reference>
<dbReference type="InterPro" id="IPR001279">
    <property type="entry name" value="Metallo-B-lactamas"/>
</dbReference>
<keyword evidence="4" id="KW-1185">Reference proteome</keyword>
<evidence type="ECO:0000259" key="1">
    <source>
        <dbReference type="SMART" id="SM00849"/>
    </source>
</evidence>
<name>A0AAN6RYE4_9PEZI</name>
<organism evidence="2 4">
    <name type="scientific">Staphylotrichum tortipilum</name>
    <dbReference type="NCBI Taxonomy" id="2831512"/>
    <lineage>
        <taxon>Eukaryota</taxon>
        <taxon>Fungi</taxon>
        <taxon>Dikarya</taxon>
        <taxon>Ascomycota</taxon>
        <taxon>Pezizomycotina</taxon>
        <taxon>Sordariomycetes</taxon>
        <taxon>Sordariomycetidae</taxon>
        <taxon>Sordariales</taxon>
        <taxon>Chaetomiaceae</taxon>
        <taxon>Staphylotrichum</taxon>
    </lineage>
</organism>
<gene>
    <name evidence="2" type="ORF">C8A05DRAFT_29041</name>
    <name evidence="3" type="ORF">C8A05DRAFT_40241</name>
</gene>
<sequence>MADSSSYLVCNTCGTQHPTPDRATLTTCFICDDPRQYTPPAGQSFTTLSALRAAGDRRNDFRPFPGEDDGAAAANPRFTTIVTTPQFAIGQRAVLIRTPRGNVLWDCVTYLDDETAQRLDALGGIQAMVISHPHFYSAHLEWAERFGCKVYLAAEDKRWLARRSEEKQVFLEEIETRIEVAGEDTGVRVVKLGGHFPGSLVLLYEGRLFTADTLIMTPAGRSNWSVDALGNPRERPKGVNTFSFLWSIPNMIPLSADEILRMWKILRNYDFRAAHGLFPGWDIEDEKIKARVLESMQIQIRAMGHGEHPLLKESL</sequence>
<dbReference type="EMBL" id="MU855315">
    <property type="protein sequence ID" value="KAK3907070.1"/>
    <property type="molecule type" value="Genomic_DNA"/>
</dbReference>
<evidence type="ECO:0000313" key="2">
    <source>
        <dbReference type="EMBL" id="KAK3907008.1"/>
    </source>
</evidence>
<dbReference type="SMART" id="SM00849">
    <property type="entry name" value="Lactamase_B"/>
    <property type="match status" value="1"/>
</dbReference>
<dbReference type="Gene3D" id="3.60.15.10">
    <property type="entry name" value="Ribonuclease Z/Hydroxyacylglutathione hydrolase-like"/>
    <property type="match status" value="1"/>
</dbReference>
<protein>
    <submittedName>
        <fullName evidence="2">Beta-lactamase-like protein</fullName>
    </submittedName>
</protein>
<dbReference type="AlphaFoldDB" id="A0AAN6RYE4"/>
<dbReference type="PANTHER" id="PTHR36839">
    <property type="entry name" value="METALLO-BETA-LACTAMASE FAMILY PROTEIN (AFU_ORTHOLOGUE AFUA_5G12770)"/>
    <property type="match status" value="1"/>
</dbReference>
<dbReference type="Proteomes" id="UP001303889">
    <property type="component" value="Unassembled WGS sequence"/>
</dbReference>
<accession>A0AAN6RYE4</accession>
<comment type="caution">
    <text evidence="2">The sequence shown here is derived from an EMBL/GenBank/DDBJ whole genome shotgun (WGS) entry which is preliminary data.</text>
</comment>
<dbReference type="Pfam" id="PF00753">
    <property type="entry name" value="Lactamase_B"/>
    <property type="match status" value="1"/>
</dbReference>
<reference evidence="2" key="2">
    <citation type="submission" date="2023-05" db="EMBL/GenBank/DDBJ databases">
        <authorList>
            <consortium name="Lawrence Berkeley National Laboratory"/>
            <person name="Steindorff A."/>
            <person name="Hensen N."/>
            <person name="Bonometti L."/>
            <person name="Westerberg I."/>
            <person name="Brannstrom I.O."/>
            <person name="Guillou S."/>
            <person name="Cros-Aarteil S."/>
            <person name="Calhoun S."/>
            <person name="Haridas S."/>
            <person name="Kuo A."/>
            <person name="Mondo S."/>
            <person name="Pangilinan J."/>
            <person name="Riley R."/>
            <person name="Labutti K."/>
            <person name="Andreopoulos B."/>
            <person name="Lipzen A."/>
            <person name="Chen C."/>
            <person name="Yanf M."/>
            <person name="Daum C."/>
            <person name="Ng V."/>
            <person name="Clum A."/>
            <person name="Ohm R."/>
            <person name="Martin F."/>
            <person name="Silar P."/>
            <person name="Natvig D."/>
            <person name="Lalanne C."/>
            <person name="Gautier V."/>
            <person name="Ament-Velasquez S.L."/>
            <person name="Kruys A."/>
            <person name="Hutchinson M.I."/>
            <person name="Powell A.J."/>
            <person name="Barry K."/>
            <person name="Miller A.N."/>
            <person name="Grigoriev I.V."/>
            <person name="Debuchy R."/>
            <person name="Gladieux P."/>
            <person name="Thoren M.H."/>
            <person name="Johannesson H."/>
        </authorList>
    </citation>
    <scope>NUCLEOTIDE SEQUENCE</scope>
    <source>
        <strain evidence="2">CBS 103.79</strain>
    </source>
</reference>
<dbReference type="InterPro" id="IPR036866">
    <property type="entry name" value="RibonucZ/Hydroxyglut_hydro"/>
</dbReference>
<feature type="domain" description="Metallo-beta-lactamase" evidence="1">
    <location>
        <begin position="90"/>
        <end position="275"/>
    </location>
</feature>
<proteinExistence type="predicted"/>